<evidence type="ECO:0000256" key="1">
    <source>
        <dbReference type="SAM" id="Phobius"/>
    </source>
</evidence>
<dbReference type="EMBL" id="HBUF01442797">
    <property type="protein sequence ID" value="CAG6743047.1"/>
    <property type="molecule type" value="Transcribed_RNA"/>
</dbReference>
<name>A0A8D8ZBF6_9HEMI</name>
<dbReference type="EMBL" id="HBUF01442798">
    <property type="protein sequence ID" value="CAG6743048.1"/>
    <property type="molecule type" value="Transcribed_RNA"/>
</dbReference>
<evidence type="ECO:0000313" key="2">
    <source>
        <dbReference type="EMBL" id="CAG6743047.1"/>
    </source>
</evidence>
<feature type="transmembrane region" description="Helical" evidence="1">
    <location>
        <begin position="121"/>
        <end position="142"/>
    </location>
</feature>
<keyword evidence="1" id="KW-0472">Membrane</keyword>
<accession>A0A8D8ZBF6</accession>
<keyword evidence="1" id="KW-0812">Transmembrane</keyword>
<dbReference type="AlphaFoldDB" id="A0A8D8ZBF6"/>
<sequence length="144" mass="16575">MRPRLGRVYPDEVCLVWIFNIYKNKSCIPLHPSPREDNGCRVLYQDKMKTLSLSLFLSLSLSVSLTHSLTESLSHSQSHSLSSSLPLSPSLSLSSPYLSFSFSPRLFHIIACLWYIFKQHIVWRIFSIILVLSLILILFSLYKN</sequence>
<keyword evidence="1" id="KW-1133">Transmembrane helix</keyword>
<organism evidence="2">
    <name type="scientific">Cacopsylla melanoneura</name>
    <dbReference type="NCBI Taxonomy" id="428564"/>
    <lineage>
        <taxon>Eukaryota</taxon>
        <taxon>Metazoa</taxon>
        <taxon>Ecdysozoa</taxon>
        <taxon>Arthropoda</taxon>
        <taxon>Hexapoda</taxon>
        <taxon>Insecta</taxon>
        <taxon>Pterygota</taxon>
        <taxon>Neoptera</taxon>
        <taxon>Paraneoptera</taxon>
        <taxon>Hemiptera</taxon>
        <taxon>Sternorrhyncha</taxon>
        <taxon>Psylloidea</taxon>
        <taxon>Psyllidae</taxon>
        <taxon>Psyllinae</taxon>
        <taxon>Cacopsylla</taxon>
    </lineage>
</organism>
<proteinExistence type="predicted"/>
<protein>
    <submittedName>
        <fullName evidence="2">Uncharacterized protein</fullName>
    </submittedName>
</protein>
<reference evidence="2" key="1">
    <citation type="submission" date="2021-05" db="EMBL/GenBank/DDBJ databases">
        <authorList>
            <person name="Alioto T."/>
            <person name="Alioto T."/>
            <person name="Gomez Garrido J."/>
        </authorList>
    </citation>
    <scope>NUCLEOTIDE SEQUENCE</scope>
</reference>